<dbReference type="Proteomes" id="UP001627154">
    <property type="component" value="Unassembled WGS sequence"/>
</dbReference>
<evidence type="ECO:0000313" key="2">
    <source>
        <dbReference type="Proteomes" id="UP001627154"/>
    </source>
</evidence>
<dbReference type="Gene3D" id="4.10.60.10">
    <property type="entry name" value="Zinc finger, CCHC-type"/>
    <property type="match status" value="1"/>
</dbReference>
<dbReference type="InterPro" id="IPR036875">
    <property type="entry name" value="Znf_CCHC_sf"/>
</dbReference>
<accession>A0ABD2W735</accession>
<evidence type="ECO:0000313" key="1">
    <source>
        <dbReference type="EMBL" id="KAL3388392.1"/>
    </source>
</evidence>
<sequence>MNKGVENISTLKSALGDTASTSTLRHTTAIEIKDLDERATKAGIREALCTQLGHADLELDVVRSLRKAYAGILTAVVALPDEVVAQAIKLGNIRIGWVSCRIRCICGRAEQLRFFRCWSPGHIAARCKGPDRTGPCYCCAKEVHQAKDCKAPPTCVFCRGQGSDDHTSGGPRCLRAGETL</sequence>
<reference evidence="1 2" key="1">
    <citation type="journal article" date="2024" name="bioRxiv">
        <title>A reference genome for Trichogramma kaykai: A tiny desert-dwelling parasitoid wasp with competing sex-ratio distorters.</title>
        <authorList>
            <person name="Culotta J."/>
            <person name="Lindsey A.R."/>
        </authorList>
    </citation>
    <scope>NUCLEOTIDE SEQUENCE [LARGE SCALE GENOMIC DNA]</scope>
    <source>
        <strain evidence="1 2">KSX58</strain>
    </source>
</reference>
<protein>
    <recommendedName>
        <fullName evidence="3">CCHC-type domain-containing protein</fullName>
    </recommendedName>
</protein>
<organism evidence="1 2">
    <name type="scientific">Trichogramma kaykai</name>
    <dbReference type="NCBI Taxonomy" id="54128"/>
    <lineage>
        <taxon>Eukaryota</taxon>
        <taxon>Metazoa</taxon>
        <taxon>Ecdysozoa</taxon>
        <taxon>Arthropoda</taxon>
        <taxon>Hexapoda</taxon>
        <taxon>Insecta</taxon>
        <taxon>Pterygota</taxon>
        <taxon>Neoptera</taxon>
        <taxon>Endopterygota</taxon>
        <taxon>Hymenoptera</taxon>
        <taxon>Apocrita</taxon>
        <taxon>Proctotrupomorpha</taxon>
        <taxon>Chalcidoidea</taxon>
        <taxon>Trichogrammatidae</taxon>
        <taxon>Trichogramma</taxon>
    </lineage>
</organism>
<keyword evidence="2" id="KW-1185">Reference proteome</keyword>
<dbReference type="AlphaFoldDB" id="A0ABD2W735"/>
<evidence type="ECO:0008006" key="3">
    <source>
        <dbReference type="Google" id="ProtNLM"/>
    </source>
</evidence>
<comment type="caution">
    <text evidence="1">The sequence shown here is derived from an EMBL/GenBank/DDBJ whole genome shotgun (WGS) entry which is preliminary data.</text>
</comment>
<gene>
    <name evidence="1" type="ORF">TKK_016621</name>
</gene>
<dbReference type="SUPFAM" id="SSF57756">
    <property type="entry name" value="Retrovirus zinc finger-like domains"/>
    <property type="match status" value="1"/>
</dbReference>
<name>A0ABD2W735_9HYME</name>
<proteinExistence type="predicted"/>
<dbReference type="EMBL" id="JBJJXI010000134">
    <property type="protein sequence ID" value="KAL3388392.1"/>
    <property type="molecule type" value="Genomic_DNA"/>
</dbReference>